<dbReference type="Gene3D" id="3.10.490.10">
    <property type="entry name" value="Gamma-glutamyl cyclotransferase-like"/>
    <property type="match status" value="1"/>
</dbReference>
<gene>
    <name evidence="3" type="ORF">SAMN02982931_02757</name>
</gene>
<dbReference type="GO" id="GO:0016787">
    <property type="term" value="F:hydrolase activity"/>
    <property type="evidence" value="ECO:0007669"/>
    <property type="project" value="UniProtKB-KW"/>
</dbReference>
<dbReference type="InterPro" id="IPR053844">
    <property type="entry name" value="AH_C"/>
</dbReference>
<accession>A0A1G6CUK9</accession>
<name>A0A1G6CUK9_9HYPH</name>
<dbReference type="InterPro" id="IPR023631">
    <property type="entry name" value="Amidase_dom"/>
</dbReference>
<dbReference type="Gene3D" id="3.90.1300.10">
    <property type="entry name" value="Amidase signature (AS) domain"/>
    <property type="match status" value="1"/>
</dbReference>
<dbReference type="STRING" id="665467.SAMN02982931_02757"/>
<sequence length="597" mass="61575">MSISHDAEISRLLTDYRHGNKPTDTIEAAFDAIEATDDPGIFISLVDRDDALAQARELGGRIDPTKPLYGVPFAVKDNIDVAGLPTTAACPDYAYTPTASAPAVDRLVEAGAILIGKTNLDQFATGLVGTRTPYPVPRNALDPSLVPGGSSSGSAVAVARGLVSFALGTDTAGSGRVPAALNNIVGLKPSCGALSTRGVVPACRSLDCISIFAGTVADAWSAFSVAAGYDKGDPWSRPLPLGRPTLPPSVRIGVPDDKSRVFGSDTAAAAFDAAVDLFPDVGPAHRAVDLTPFFATAALLYEGAWVAERYQAIRDFIEGRPESLHPVTRQIIEGATSLSAADAFAGIYRLAELKRATAGIWNDIDVLVVPSIPDVCTLADIEADPIGANARLGTYTNFVNLLDLCALAVPGPFRGDGLPSGVTLIAPAGRDGLLAAVGAALHGAAGVRIGANGFKIPAVAAQPAEAPLASVEVAVVGAHLSGMALNHQLTSRGGVFVRKAETEPTYRLFALPGGPPPRPGLMRTNQIGNAIETEVWALSREAFGDFVTTIPSPLGIGTLNLGDGTTVKGFLCEAAAIDGARDISSFGGWRAYIASLG</sequence>
<dbReference type="Pfam" id="PF01425">
    <property type="entry name" value="Amidase"/>
    <property type="match status" value="1"/>
</dbReference>
<reference evidence="3 4" key="1">
    <citation type="submission" date="2016-10" db="EMBL/GenBank/DDBJ databases">
        <authorList>
            <person name="de Groot N.N."/>
        </authorList>
    </citation>
    <scope>NUCLEOTIDE SEQUENCE [LARGE SCALE GENOMIC DNA]</scope>
    <source>
        <strain evidence="3 4">ATCC 35022</strain>
    </source>
</reference>
<dbReference type="Gene3D" id="1.20.58.1700">
    <property type="match status" value="1"/>
</dbReference>
<dbReference type="InterPro" id="IPR014085">
    <property type="entry name" value="Allophanate_hydrolase"/>
</dbReference>
<protein>
    <submittedName>
        <fullName evidence="3">Allophanate hydrolase</fullName>
    </submittedName>
</protein>
<feature type="domain" description="Amidase" evidence="1">
    <location>
        <begin position="25"/>
        <end position="434"/>
    </location>
</feature>
<keyword evidence="3" id="KW-0378">Hydrolase</keyword>
<dbReference type="RefSeq" id="WP_090877015.1">
    <property type="nucleotide sequence ID" value="NZ_FMXQ01000005.1"/>
</dbReference>
<dbReference type="NCBIfam" id="TIGR02713">
    <property type="entry name" value="allophanate_hyd"/>
    <property type="match status" value="1"/>
</dbReference>
<keyword evidence="4" id="KW-1185">Reference proteome</keyword>
<evidence type="ECO:0000313" key="3">
    <source>
        <dbReference type="EMBL" id="SDB36494.1"/>
    </source>
</evidence>
<dbReference type="InterPro" id="IPR000120">
    <property type="entry name" value="Amidase"/>
</dbReference>
<dbReference type="Pfam" id="PF21986">
    <property type="entry name" value="AH_C"/>
    <property type="match status" value="1"/>
</dbReference>
<dbReference type="NCBIfam" id="NF006043">
    <property type="entry name" value="PRK08186.1"/>
    <property type="match status" value="1"/>
</dbReference>
<evidence type="ECO:0000259" key="1">
    <source>
        <dbReference type="Pfam" id="PF01425"/>
    </source>
</evidence>
<dbReference type="PANTHER" id="PTHR11895:SF169">
    <property type="entry name" value="GLUTAMYL-TRNA(GLN) AMIDOTRANSFERASE"/>
    <property type="match status" value="1"/>
</dbReference>
<dbReference type="EMBL" id="FMXQ01000005">
    <property type="protein sequence ID" value="SDB36494.1"/>
    <property type="molecule type" value="Genomic_DNA"/>
</dbReference>
<dbReference type="InterPro" id="IPR036928">
    <property type="entry name" value="AS_sf"/>
</dbReference>
<dbReference type="OrthoDB" id="9811471at2"/>
<dbReference type="AlphaFoldDB" id="A0A1G6CUK9"/>
<feature type="domain" description="Allophanate hydrolase C-terminal" evidence="2">
    <location>
        <begin position="471"/>
        <end position="594"/>
    </location>
</feature>
<evidence type="ECO:0000259" key="2">
    <source>
        <dbReference type="Pfam" id="PF21986"/>
    </source>
</evidence>
<dbReference type="Proteomes" id="UP000199071">
    <property type="component" value="Unassembled WGS sequence"/>
</dbReference>
<organism evidence="3 4">
    <name type="scientific">Bauldia litoralis</name>
    <dbReference type="NCBI Taxonomy" id="665467"/>
    <lineage>
        <taxon>Bacteria</taxon>
        <taxon>Pseudomonadati</taxon>
        <taxon>Pseudomonadota</taxon>
        <taxon>Alphaproteobacteria</taxon>
        <taxon>Hyphomicrobiales</taxon>
        <taxon>Kaistiaceae</taxon>
        <taxon>Bauldia</taxon>
    </lineage>
</organism>
<proteinExistence type="predicted"/>
<dbReference type="PANTHER" id="PTHR11895">
    <property type="entry name" value="TRANSAMIDASE"/>
    <property type="match status" value="1"/>
</dbReference>
<evidence type="ECO:0000313" key="4">
    <source>
        <dbReference type="Proteomes" id="UP000199071"/>
    </source>
</evidence>
<dbReference type="SUPFAM" id="SSF75304">
    <property type="entry name" value="Amidase signature (AS) enzymes"/>
    <property type="match status" value="1"/>
</dbReference>